<reference evidence="4 5" key="1">
    <citation type="submission" date="2020-12" db="EMBL/GenBank/DDBJ databases">
        <title>Concerted genomic and epigenomic changes stabilize Arabidopsis allopolyploids.</title>
        <authorList>
            <person name="Chen Z."/>
        </authorList>
    </citation>
    <scope>NUCLEOTIDE SEQUENCE [LARGE SCALE GENOMIC DNA]</scope>
    <source>
        <strain evidence="4">Allo738</strain>
        <tissue evidence="4">Leaf</tissue>
    </source>
</reference>
<dbReference type="Pfam" id="PF03372">
    <property type="entry name" value="Exo_endo_phos"/>
    <property type="match status" value="1"/>
</dbReference>
<dbReference type="InterPro" id="IPR025836">
    <property type="entry name" value="Zn_knuckle_CX2CX4HX4C"/>
</dbReference>
<dbReference type="Pfam" id="PF14111">
    <property type="entry name" value="DUF4283"/>
    <property type="match status" value="1"/>
</dbReference>
<feature type="domain" description="Reverse transcriptase" evidence="2">
    <location>
        <begin position="875"/>
        <end position="1145"/>
    </location>
</feature>
<dbReference type="InterPro" id="IPR004360">
    <property type="entry name" value="Glyas_Fos-R_dOase_dom"/>
</dbReference>
<feature type="compositionally biased region" description="Polar residues" evidence="1">
    <location>
        <begin position="403"/>
        <end position="422"/>
    </location>
</feature>
<evidence type="ECO:0000259" key="3">
    <source>
        <dbReference type="PROSITE" id="PS51819"/>
    </source>
</evidence>
<sequence length="1948" mass="222978">MNRPRKKKELSLIEQLRERDLLGEGDPVEIPELENEDLIEENSMSVIVKCLNPSVHKVGGLVKALPSIWGMEDRVRGRGVGENRVQFIFESEGDLYHVLFRGPWFVNGWIVTLDQWKPSPGPDFLNRILFWIRIKNIPIHLLKKQAVDSIVEPLGKVEAVELHAKNSSSLEYVRARVWIKADEPLQFIKPAKFRTGEVARIELEYEKLLNVCFLCRRMTHDQAHCPYEIKEQEPTKKGRKAGKNENLKTKVKGKGIAYDGEDSLLEPLSHNYKKASSQSDQSKKSKNIKDRLQWENPAARGKGSQRQMEWRVKEKPVLKVSKEGDSKSSGDSIFSPSKRRRLSDSGGERQTKKQKLGSSDSSHSPSVFERLGSSGEQSYGVERASSKEKKKKLSPSVFERLGSKSTQSSPNHQVRQSFSDQSAPGAAQGSCHSANSAAKGGGEYPYSSSPEGNTWSVFPGVEPVGKSGGLALMWKESVSVRVIQSDERFIDALVHWQDKEFFLTCVYGDPVRSERGKFWERLTRIGVTRRGPWMMTGDFNELVDPSEKIGGPERQDASCREFRQMLKACGLWEVKHGGYQFSWFGNRNDELVQCRLDRTVANQEWNEMFSQAKALYLKKVSSDHSPLINNLLGVNWKPWAVFKYDQRWILRGGFKDMVADFWREDLRNQNVPIAERLAKCRKQISLWKRSEKPNSARRIQELHHQIDLITQISPLRQEELRRLKTELNEEYLNEEIFWRQKSRAAWMHGGDKNTKFFHASTKNRRAQNRIKLLLDDTEKEWQAEKDMGRVAEAYFKMLYTSEDVGYHLEEMAQSGFSVSPEMNDLLLSPVSKEEVKRATFDINPNKSPGPDGLTGYFFQQFWDCIGDWLTEMVRDFFRSGLLEKDLNKTNICLIPKKVMAKRLTEFRPISLCNVVYKIIAKLMAKRLKKVLPSIISETQAAFVEGRLISDNILVAHELLHALNSSNSCSEEFIAIKTDISKAYDRVEWSFLEGALRTLGFTEHWRNLLMQCVTSVNYQVLINGTPYGDITPTRGLRQGDPLSPYLFVICTEMLVRMLQGAEARGHITGLKVARKAPPVSHLLFADDSMFFCKQKDEELNQIVKVIEEYSLASGQRVNYQKSSVYFGKQIPLERREQIKSKLGISEEGGDGVYLGLPESFGGSKVSHLSYLKDRIHQRVAGWQTNFLSPGGKEVLLKAVAMALPAYTMSCFLLPKTTCAQLVSVLADFWWRNKQDGKGMHWKAWNMLSRPKAEGGIGFKDLESFNIALLGKQLWRMLTRKDSLMAKVFKGRYFWNSDPLNAPLGSRPSYAWKSIHTAQELLKQGARAVVGNGESIDIWRNKWLGSKPADAILRVKKVDPQYHRVTSSLSRVKDLLDESGREWRKDILETVFPEDERRLIEELRPGGKSTQDNYTWDYTKFGGYTVKSGYWVLTQIIQKRNIPQEVSQPSLNPIYQKIWQCQASPKVQHFLWRCLSNCLSVAGNLAHRHLSREAACVRCPASTESVNHLLFKCSFARLIWAISPIPAPPGGEWADSLYVNLYWVLNLGQEQPHLKNTAHLVPWLLWRLWKTRNELVFKGKEYYAPEVLRRATDDYEEWSTTRVAEARNSGPRIEENSFGCWRPPPHQWVKCNTDASWPQEDNRCGVGWVLRNEKGEVLWMGARALPKTKSVLEAELEAMRWAILNLSRFHYKKVMFESDAQVLINLLNSDEAWPSLQPALQDIQKLLHHFEEVKFIDKTPHARVLSDLNPRFSSMASIFRPSASLDLRPKVICKKLSTRERFEFQKKSLRKERINVRFCSLKANKAQGSIEGIGVVEEKQLNNKTDYGVVGVHHVGLLCENLERSLEFYQNILGLEINEARPHDKLPYRGAWLWVGSEMIHLMELPNPDPLTGRPEHGGRDRHACIAIRDVSNLKEILDKAGIEYTMSKSGRPAIFTRDPDANALEFTQV</sequence>
<dbReference type="InterPro" id="IPR000477">
    <property type="entry name" value="RT_dom"/>
</dbReference>
<dbReference type="InterPro" id="IPR005135">
    <property type="entry name" value="Endo/exonuclease/phosphatase"/>
</dbReference>
<dbReference type="PROSITE" id="PS50878">
    <property type="entry name" value="RT_POL"/>
    <property type="match status" value="1"/>
</dbReference>
<feature type="compositionally biased region" description="Basic and acidic residues" evidence="1">
    <location>
        <begin position="342"/>
        <end position="351"/>
    </location>
</feature>
<dbReference type="Pfam" id="PF00078">
    <property type="entry name" value="RVT_1"/>
    <property type="match status" value="1"/>
</dbReference>
<gene>
    <name evidence="4" type="ORF">ISN45_Aa08g020830</name>
</gene>
<dbReference type="PANTHER" id="PTHR33116:SF86">
    <property type="entry name" value="REVERSE TRANSCRIPTASE DOMAIN-CONTAINING PROTEIN"/>
    <property type="match status" value="1"/>
</dbReference>
<feature type="region of interest" description="Disordered" evidence="1">
    <location>
        <begin position="271"/>
        <end position="449"/>
    </location>
</feature>
<dbReference type="CDD" id="cd01650">
    <property type="entry name" value="RT_nLTR_like"/>
    <property type="match status" value="1"/>
</dbReference>
<dbReference type="CDD" id="cd06222">
    <property type="entry name" value="RNase_H_like"/>
    <property type="match status" value="1"/>
</dbReference>
<keyword evidence="5" id="KW-1185">Reference proteome</keyword>
<dbReference type="InterPro" id="IPR002156">
    <property type="entry name" value="RNaseH_domain"/>
</dbReference>
<dbReference type="Pfam" id="PF00903">
    <property type="entry name" value="Glyoxalase"/>
    <property type="match status" value="1"/>
</dbReference>
<dbReference type="InterPro" id="IPR044730">
    <property type="entry name" value="RNase_H-like_dom_plant"/>
</dbReference>
<dbReference type="PROSITE" id="PS51819">
    <property type="entry name" value="VOC"/>
    <property type="match status" value="1"/>
</dbReference>
<feature type="domain" description="VOC" evidence="3">
    <location>
        <begin position="1829"/>
        <end position="1948"/>
    </location>
</feature>
<dbReference type="PANTHER" id="PTHR33116">
    <property type="entry name" value="REVERSE TRANSCRIPTASE ZINC-BINDING DOMAIN-CONTAINING PROTEIN-RELATED-RELATED"/>
    <property type="match status" value="1"/>
</dbReference>
<dbReference type="InterPro" id="IPR025558">
    <property type="entry name" value="DUF4283"/>
</dbReference>
<feature type="compositionally biased region" description="Basic and acidic residues" evidence="1">
    <location>
        <begin position="308"/>
        <end position="328"/>
    </location>
</feature>
<dbReference type="CDD" id="cd07245">
    <property type="entry name" value="VOC_like"/>
    <property type="match status" value="1"/>
</dbReference>
<protein>
    <submittedName>
        <fullName evidence="4">Uncharacterized protein</fullName>
    </submittedName>
</protein>
<dbReference type="InterPro" id="IPR037523">
    <property type="entry name" value="VOC_core"/>
</dbReference>
<proteinExistence type="predicted"/>
<organism evidence="4 5">
    <name type="scientific">Arabidopsis thaliana x Arabidopsis arenosa</name>
    <dbReference type="NCBI Taxonomy" id="1240361"/>
    <lineage>
        <taxon>Eukaryota</taxon>
        <taxon>Viridiplantae</taxon>
        <taxon>Streptophyta</taxon>
        <taxon>Embryophyta</taxon>
        <taxon>Tracheophyta</taxon>
        <taxon>Spermatophyta</taxon>
        <taxon>Magnoliopsida</taxon>
        <taxon>eudicotyledons</taxon>
        <taxon>Gunneridae</taxon>
        <taxon>Pentapetalae</taxon>
        <taxon>rosids</taxon>
        <taxon>malvids</taxon>
        <taxon>Brassicales</taxon>
        <taxon>Brassicaceae</taxon>
        <taxon>Camelineae</taxon>
        <taxon>Arabidopsis</taxon>
    </lineage>
</organism>
<evidence type="ECO:0000313" key="4">
    <source>
        <dbReference type="EMBL" id="KAG7534535.1"/>
    </source>
</evidence>
<evidence type="ECO:0000313" key="5">
    <source>
        <dbReference type="Proteomes" id="UP000694240"/>
    </source>
</evidence>
<dbReference type="InterPro" id="IPR026960">
    <property type="entry name" value="RVT-Znf"/>
</dbReference>
<name>A0A8T1XL72_9BRAS</name>
<dbReference type="GO" id="GO:0003676">
    <property type="term" value="F:nucleic acid binding"/>
    <property type="evidence" value="ECO:0007669"/>
    <property type="project" value="InterPro"/>
</dbReference>
<dbReference type="Proteomes" id="UP000694240">
    <property type="component" value="Chromosome 13"/>
</dbReference>
<accession>A0A8T1XL72</accession>
<evidence type="ECO:0000256" key="1">
    <source>
        <dbReference type="SAM" id="MobiDB-lite"/>
    </source>
</evidence>
<comment type="caution">
    <text evidence="4">The sequence shown here is derived from an EMBL/GenBank/DDBJ whole genome shotgun (WGS) entry which is preliminary data.</text>
</comment>
<evidence type="ECO:0000259" key="2">
    <source>
        <dbReference type="PROSITE" id="PS50878"/>
    </source>
</evidence>
<dbReference type="GO" id="GO:0004523">
    <property type="term" value="F:RNA-DNA hybrid ribonuclease activity"/>
    <property type="evidence" value="ECO:0007669"/>
    <property type="project" value="InterPro"/>
</dbReference>
<feature type="compositionally biased region" description="Polar residues" evidence="1">
    <location>
        <begin position="356"/>
        <end position="365"/>
    </location>
</feature>
<dbReference type="Pfam" id="PF14392">
    <property type="entry name" value="zf-CCHC_4"/>
    <property type="match status" value="1"/>
</dbReference>
<dbReference type="EMBL" id="JAEFBK010000013">
    <property type="protein sequence ID" value="KAG7534535.1"/>
    <property type="molecule type" value="Genomic_DNA"/>
</dbReference>
<dbReference type="Pfam" id="PF13456">
    <property type="entry name" value="RVT_3"/>
    <property type="match status" value="1"/>
</dbReference>
<feature type="compositionally biased region" description="Basic and acidic residues" evidence="1">
    <location>
        <begin position="281"/>
        <end position="293"/>
    </location>
</feature>
<dbReference type="Pfam" id="PF13966">
    <property type="entry name" value="zf-RVT"/>
    <property type="match status" value="1"/>
</dbReference>